<evidence type="ECO:0000256" key="3">
    <source>
        <dbReference type="ARBA" id="ARBA00023140"/>
    </source>
</evidence>
<dbReference type="Gene3D" id="3.90.226.10">
    <property type="entry name" value="2-enoyl-CoA Hydratase, Chain A, domain 1"/>
    <property type="match status" value="1"/>
</dbReference>
<dbReference type="Proteomes" id="UP000325255">
    <property type="component" value="Unassembled WGS sequence"/>
</dbReference>
<keyword evidence="4" id="KW-0413">Isomerase</keyword>
<dbReference type="GO" id="GO:0004165">
    <property type="term" value="F:delta(3)-delta(2)-enoyl-CoA isomerase activity"/>
    <property type="evidence" value="ECO:0007669"/>
    <property type="project" value="UniProtKB-ARBA"/>
</dbReference>
<evidence type="ECO:0000313" key="5">
    <source>
        <dbReference type="EMBL" id="KAA5614300.1"/>
    </source>
</evidence>
<dbReference type="PANTHER" id="PTHR43684">
    <property type="match status" value="1"/>
</dbReference>
<dbReference type="InterPro" id="IPR014748">
    <property type="entry name" value="Enoyl-CoA_hydra_C"/>
</dbReference>
<dbReference type="Pfam" id="PF00378">
    <property type="entry name" value="ECH_1"/>
    <property type="match status" value="1"/>
</dbReference>
<dbReference type="AlphaFoldDB" id="A0A5M6J139"/>
<gene>
    <name evidence="5" type="ORF">F1189_01510</name>
</gene>
<dbReference type="InterPro" id="IPR001753">
    <property type="entry name" value="Enoyl-CoA_hydra/iso"/>
</dbReference>
<keyword evidence="3" id="KW-0576">Peroxisome</keyword>
<dbReference type="Gene3D" id="1.10.12.10">
    <property type="entry name" value="Lyase 2-enoyl-coa Hydratase, Chain A, domain 2"/>
    <property type="match status" value="1"/>
</dbReference>
<evidence type="ECO:0000256" key="2">
    <source>
        <dbReference type="ARBA" id="ARBA00005254"/>
    </source>
</evidence>
<reference evidence="5 6" key="1">
    <citation type="submission" date="2019-09" db="EMBL/GenBank/DDBJ databases">
        <title>Genome sequence of Rhodovastum atsumiense, a diverse member of the Acetobacteraceae family of non-sulfur purple photosynthetic bacteria.</title>
        <authorList>
            <person name="Meyer T."/>
            <person name="Kyndt J."/>
        </authorList>
    </citation>
    <scope>NUCLEOTIDE SEQUENCE [LARGE SCALE GENOMIC DNA]</scope>
    <source>
        <strain evidence="5 6">DSM 21279</strain>
    </source>
</reference>
<dbReference type="SUPFAM" id="SSF52096">
    <property type="entry name" value="ClpP/crotonase"/>
    <property type="match status" value="1"/>
</dbReference>
<proteinExistence type="inferred from homology"/>
<dbReference type="EMBL" id="VWPK01000002">
    <property type="protein sequence ID" value="KAA5614300.1"/>
    <property type="molecule type" value="Genomic_DNA"/>
</dbReference>
<evidence type="ECO:0000313" key="6">
    <source>
        <dbReference type="Proteomes" id="UP000325255"/>
    </source>
</evidence>
<dbReference type="InterPro" id="IPR051053">
    <property type="entry name" value="ECH/Chromodomain_protein"/>
</dbReference>
<dbReference type="PANTHER" id="PTHR43684:SF1">
    <property type="entry name" value="ENOYL-COA DELTA ISOMERASE 2"/>
    <property type="match status" value="1"/>
</dbReference>
<comment type="similarity">
    <text evidence="2">Belongs to the enoyl-CoA hydratase/isomerase family.</text>
</comment>
<protein>
    <submittedName>
        <fullName evidence="5">Enoyl-CoA hydratase</fullName>
    </submittedName>
</protein>
<name>A0A5M6J139_9PROT</name>
<accession>A0A5M6J139</accession>
<organism evidence="5 6">
    <name type="scientific">Rhodovastum atsumiense</name>
    <dbReference type="NCBI Taxonomy" id="504468"/>
    <lineage>
        <taxon>Bacteria</taxon>
        <taxon>Pseudomonadati</taxon>
        <taxon>Pseudomonadota</taxon>
        <taxon>Alphaproteobacteria</taxon>
        <taxon>Acetobacterales</taxon>
        <taxon>Acetobacteraceae</taxon>
        <taxon>Rhodovastum</taxon>
    </lineage>
</organism>
<comment type="caution">
    <text evidence="5">The sequence shown here is derived from an EMBL/GenBank/DDBJ whole genome shotgun (WGS) entry which is preliminary data.</text>
</comment>
<comment type="subcellular location">
    <subcellularLocation>
        <location evidence="1">Peroxisome</location>
    </subcellularLocation>
</comment>
<dbReference type="RefSeq" id="WP_150038774.1">
    <property type="nucleotide sequence ID" value="NZ_OW485601.1"/>
</dbReference>
<keyword evidence="6" id="KW-1185">Reference proteome</keyword>
<evidence type="ECO:0000256" key="1">
    <source>
        <dbReference type="ARBA" id="ARBA00004275"/>
    </source>
</evidence>
<dbReference type="CDD" id="cd06558">
    <property type="entry name" value="crotonase-like"/>
    <property type="match status" value="1"/>
</dbReference>
<dbReference type="InterPro" id="IPR029045">
    <property type="entry name" value="ClpP/crotonase-like_dom_sf"/>
</dbReference>
<sequence length="255" mass="26774">MAHIAVEQHDAVLEIVLDRPDKRNAITTAMYTALADALQAAEADPAVRVVLFRGNGGVFTAGNDLKDFLQEPPADGADWPAFRFLRAVAGAAKVLVAAVEGPAVGIGTTLLLHCDLVVAAANARFQLPFVKLGLVPEAASSLLLPRLAGYHRAAELLLLGEPFDAAAAQAMGLVNRVVPVAELLPAARALTVALAARAPEAVRATKALLKSDSATPAARLEEEAALFAARLRSAEIREAVAAFFEKRPPDFSHPT</sequence>
<dbReference type="OrthoDB" id="9797151at2"/>
<evidence type="ECO:0000256" key="4">
    <source>
        <dbReference type="ARBA" id="ARBA00023235"/>
    </source>
</evidence>